<evidence type="ECO:0008006" key="3">
    <source>
        <dbReference type="Google" id="ProtNLM"/>
    </source>
</evidence>
<dbReference type="RefSeq" id="XP_026619409.1">
    <property type="nucleotide sequence ID" value="XM_026772690.1"/>
</dbReference>
<dbReference type="Gene3D" id="2.60.120.650">
    <property type="entry name" value="Cupin"/>
    <property type="match status" value="1"/>
</dbReference>
<dbReference type="GeneID" id="38141046"/>
<dbReference type="AlphaFoldDB" id="A0A3F3PHP7"/>
<dbReference type="SUPFAM" id="SSF51197">
    <property type="entry name" value="Clavaminate synthase-like"/>
    <property type="match status" value="1"/>
</dbReference>
<sequence>MVTFGGLAAPHVDNGGQLTWILILEGRKIWYFPRKPTSDAVRLLLLWALSVLEDMKEAGVMPPSCPHAVFTPDDCLAVGGHFYTAAHLGSTLRKHS</sequence>
<evidence type="ECO:0000313" key="2">
    <source>
        <dbReference type="Proteomes" id="UP000253729"/>
    </source>
</evidence>
<dbReference type="Proteomes" id="UP000253729">
    <property type="component" value="Unassembled WGS sequence"/>
</dbReference>
<organism evidence="1 2">
    <name type="scientific">Aspergillus welwitschiae</name>
    <dbReference type="NCBI Taxonomy" id="1341132"/>
    <lineage>
        <taxon>Eukaryota</taxon>
        <taxon>Fungi</taxon>
        <taxon>Dikarya</taxon>
        <taxon>Ascomycota</taxon>
        <taxon>Pezizomycotina</taxon>
        <taxon>Eurotiomycetes</taxon>
        <taxon>Eurotiomycetidae</taxon>
        <taxon>Eurotiales</taxon>
        <taxon>Aspergillaceae</taxon>
        <taxon>Aspergillus</taxon>
        <taxon>Aspergillus subgen. Circumdati</taxon>
    </lineage>
</organism>
<keyword evidence="2" id="KW-1185">Reference proteome</keyword>
<proteinExistence type="predicted"/>
<dbReference type="STRING" id="1341132.A0A3F3PHP7"/>
<dbReference type="EMBL" id="KZ852154">
    <property type="protein sequence ID" value="RDH26387.1"/>
    <property type="molecule type" value="Genomic_DNA"/>
</dbReference>
<protein>
    <recommendedName>
        <fullName evidence="3">JmjC domain-containing protein</fullName>
    </recommendedName>
</protein>
<reference evidence="1 2" key="1">
    <citation type="submission" date="2018-07" db="EMBL/GenBank/DDBJ databases">
        <title>The genomes of Aspergillus section Nigri reveals drivers in fungal speciation.</title>
        <authorList>
            <consortium name="DOE Joint Genome Institute"/>
            <person name="Vesth T.C."/>
            <person name="Nybo J."/>
            <person name="Theobald S."/>
            <person name="Brandl J."/>
            <person name="Frisvad J.C."/>
            <person name="Nielsen K.F."/>
            <person name="Lyhne E.K."/>
            <person name="Kogle M.E."/>
            <person name="Kuo A."/>
            <person name="Riley R."/>
            <person name="Clum A."/>
            <person name="Nolan M."/>
            <person name="Lipzen A."/>
            <person name="Salamov A."/>
            <person name="Henrissat B."/>
            <person name="Wiebenga A."/>
            <person name="De vries R.P."/>
            <person name="Grigoriev I.V."/>
            <person name="Mortensen U.H."/>
            <person name="Andersen M.R."/>
            <person name="Baker S.E."/>
        </authorList>
    </citation>
    <scope>NUCLEOTIDE SEQUENCE [LARGE SCALE GENOMIC DNA]</scope>
    <source>
        <strain evidence="1 2">CBS 139.54b</strain>
    </source>
</reference>
<name>A0A3F3PHP7_9EURO</name>
<evidence type="ECO:0000313" key="1">
    <source>
        <dbReference type="EMBL" id="RDH26387.1"/>
    </source>
</evidence>
<gene>
    <name evidence="1" type="ORF">BDQ94DRAFT_176410</name>
</gene>
<accession>A0A3F3PHP7</accession>